<reference evidence="1" key="1">
    <citation type="submission" date="2022-10" db="EMBL/GenBank/DDBJ databases">
        <title>Complete Genome of Trichothecium roseum strain YXFP-22015, a Plant Pathogen Isolated from Citrus.</title>
        <authorList>
            <person name="Wang Y."/>
            <person name="Zhu L."/>
        </authorList>
    </citation>
    <scope>NUCLEOTIDE SEQUENCE</scope>
    <source>
        <strain evidence="1">YXFP-22015</strain>
    </source>
</reference>
<organism evidence="1 2">
    <name type="scientific">Trichothecium roseum</name>
    <dbReference type="NCBI Taxonomy" id="47278"/>
    <lineage>
        <taxon>Eukaryota</taxon>
        <taxon>Fungi</taxon>
        <taxon>Dikarya</taxon>
        <taxon>Ascomycota</taxon>
        <taxon>Pezizomycotina</taxon>
        <taxon>Sordariomycetes</taxon>
        <taxon>Hypocreomycetidae</taxon>
        <taxon>Hypocreales</taxon>
        <taxon>Hypocreales incertae sedis</taxon>
        <taxon>Trichothecium</taxon>
    </lineage>
</organism>
<protein>
    <submittedName>
        <fullName evidence="1">Uncharacterized protein</fullName>
    </submittedName>
</protein>
<dbReference type="EMBL" id="CM047945">
    <property type="protein sequence ID" value="KAI9898514.1"/>
    <property type="molecule type" value="Genomic_DNA"/>
</dbReference>
<evidence type="ECO:0000313" key="2">
    <source>
        <dbReference type="Proteomes" id="UP001163324"/>
    </source>
</evidence>
<comment type="caution">
    <text evidence="1">The sequence shown here is derived from an EMBL/GenBank/DDBJ whole genome shotgun (WGS) entry which is preliminary data.</text>
</comment>
<keyword evidence="2" id="KW-1185">Reference proteome</keyword>
<sequence>MPPLFEKDPNIVEGEASARKRSHDEYAGDAVKTEGQESHKNSSESTSRPTDASNLLPPMQDVVHSSPRPSPVRAEGEDCQTTRGPAGLDTPEKSTNAETATNGSPASKPSSTAPPAKKKRLTAQEKEAREKEAAAKKKEREEKLAEKAREKEEKEKEAAEKKRIRELEAAEKAAERAKLEEEKAARKKEREEKMKQKEDEKRLEQEKKEKEAAKQQKLKSFFGSATPKKPMRIAIKDEPSDKSPSTTDSAELAEARYRKMFQPFFLKEHVRLAGPLVKMDEETRQVKSKILDEFFEGKRVHEARPFDPVEMFSLHGKPEKRGRLHHPVKHIMEQVYKETNSSGGGSDDTNRIIREAQAKLAKVPMKVIAFSQDVRPPYYGTVTFKPFALGVPNVRKAARRSMAKRLSFDYDYDSEAEWQEEEGEDVDIDDDEEELEEEDDMEGFLDDSEDAGPARRLFGNNNMEPESSGLCFENQEKQGPNPTVYEHKMELILATDSDMGLDPWATSYWEPDVKKQPIDAGTKMPPPPAPLAANALAALGNHSANSNSGATKMVKPELMDDLKRAILNNKQLSKMGILDVVFSQFRSTTTRVEVKNTIEAVAERTGSGRVKEWALKPGHEIAL</sequence>
<dbReference type="Proteomes" id="UP001163324">
    <property type="component" value="Chromosome 6"/>
</dbReference>
<gene>
    <name evidence="1" type="ORF">N3K66_006874</name>
</gene>
<evidence type="ECO:0000313" key="1">
    <source>
        <dbReference type="EMBL" id="KAI9898514.1"/>
    </source>
</evidence>
<accession>A0ACC0UWR9</accession>
<proteinExistence type="predicted"/>
<name>A0ACC0UWR9_9HYPO</name>